<reference evidence="3" key="4">
    <citation type="journal article" date="2015" name="G3 (Bethesda)">
        <title>Genome sequences of three phytopathogenic species of the Magnaporthaceae family of fungi.</title>
        <authorList>
            <person name="Okagaki L.H."/>
            <person name="Nunes C.C."/>
            <person name="Sailsbery J."/>
            <person name="Clay B."/>
            <person name="Brown D."/>
            <person name="John T."/>
            <person name="Oh Y."/>
            <person name="Young N."/>
            <person name="Fitzgerald M."/>
            <person name="Haas B.J."/>
            <person name="Zeng Q."/>
            <person name="Young S."/>
            <person name="Adiconis X."/>
            <person name="Fan L."/>
            <person name="Levin J.Z."/>
            <person name="Mitchell T.K."/>
            <person name="Okubara P.A."/>
            <person name="Farman M.L."/>
            <person name="Kohn L.M."/>
            <person name="Birren B."/>
            <person name="Ma L.-J."/>
            <person name="Dean R.A."/>
        </authorList>
    </citation>
    <scope>NUCLEOTIDE SEQUENCE</scope>
    <source>
        <strain evidence="3">ATCC 64411 / 73-15</strain>
    </source>
</reference>
<keyword evidence="1" id="KW-0732">Signal</keyword>
<dbReference type="EnsemblFungi" id="MAPG_06054T0">
    <property type="protein sequence ID" value="MAPG_06054T0"/>
    <property type="gene ID" value="MAPG_06054"/>
</dbReference>
<dbReference type="AlphaFoldDB" id="A0A0C4E110"/>
<dbReference type="Proteomes" id="UP000011715">
    <property type="component" value="Unassembled WGS sequence"/>
</dbReference>
<dbReference type="EMBL" id="GL876970">
    <property type="protein sequence ID" value="KLU87048.1"/>
    <property type="molecule type" value="Genomic_DNA"/>
</dbReference>
<reference evidence="3" key="5">
    <citation type="submission" date="2015-06" db="UniProtKB">
        <authorList>
            <consortium name="EnsemblFungi"/>
        </authorList>
    </citation>
    <scope>IDENTIFICATION</scope>
    <source>
        <strain evidence="3">ATCC 64411</strain>
    </source>
</reference>
<dbReference type="OrthoDB" id="5452160at2759"/>
<evidence type="ECO:0000313" key="3">
    <source>
        <dbReference type="EnsemblFungi" id="MAPG_06054T0"/>
    </source>
</evidence>
<evidence type="ECO:0000313" key="2">
    <source>
        <dbReference type="EMBL" id="KLU87048.1"/>
    </source>
</evidence>
<feature type="chain" id="PRO_5009385570" evidence="1">
    <location>
        <begin position="21"/>
        <end position="171"/>
    </location>
</feature>
<reference evidence="4" key="2">
    <citation type="submission" date="2010-05" db="EMBL/GenBank/DDBJ databases">
        <title>The genome sequence of Magnaporthe poae strain ATCC 64411.</title>
        <authorList>
            <person name="Ma L.-J."/>
            <person name="Dead R."/>
            <person name="Young S."/>
            <person name="Zeng Q."/>
            <person name="Koehrsen M."/>
            <person name="Alvarado L."/>
            <person name="Berlin A."/>
            <person name="Chapman S.B."/>
            <person name="Chen Z."/>
            <person name="Freedman E."/>
            <person name="Gellesch M."/>
            <person name="Goldberg J."/>
            <person name="Griggs A."/>
            <person name="Gujja S."/>
            <person name="Heilman E.R."/>
            <person name="Heiman D."/>
            <person name="Hepburn T."/>
            <person name="Howarth C."/>
            <person name="Jen D."/>
            <person name="Larson L."/>
            <person name="Mehta T."/>
            <person name="Neiman D."/>
            <person name="Pearson M."/>
            <person name="Roberts A."/>
            <person name="Saif S."/>
            <person name="Shea T."/>
            <person name="Shenoy N."/>
            <person name="Sisk P."/>
            <person name="Stolte C."/>
            <person name="Sykes S."/>
            <person name="Walk T."/>
            <person name="White J."/>
            <person name="Yandava C."/>
            <person name="Haas B."/>
            <person name="Nusbaum C."/>
            <person name="Birren B."/>
        </authorList>
    </citation>
    <scope>NUCLEOTIDE SEQUENCE [LARGE SCALE GENOMIC DNA]</scope>
    <source>
        <strain evidence="4">ATCC 64411 / 73-15</strain>
    </source>
</reference>
<feature type="signal peptide" evidence="1">
    <location>
        <begin position="1"/>
        <end position="20"/>
    </location>
</feature>
<keyword evidence="4" id="KW-1185">Reference proteome</keyword>
<name>A0A0C4E110_MAGP6</name>
<reference evidence="2" key="3">
    <citation type="submission" date="2011-03" db="EMBL/GenBank/DDBJ databases">
        <title>Annotation of Magnaporthe poae ATCC 64411.</title>
        <authorList>
            <person name="Ma L.-J."/>
            <person name="Dead R."/>
            <person name="Young S.K."/>
            <person name="Zeng Q."/>
            <person name="Gargeya S."/>
            <person name="Fitzgerald M."/>
            <person name="Haas B."/>
            <person name="Abouelleil A."/>
            <person name="Alvarado L."/>
            <person name="Arachchi H.M."/>
            <person name="Berlin A."/>
            <person name="Brown A."/>
            <person name="Chapman S.B."/>
            <person name="Chen Z."/>
            <person name="Dunbar C."/>
            <person name="Freedman E."/>
            <person name="Gearin G."/>
            <person name="Gellesch M."/>
            <person name="Goldberg J."/>
            <person name="Griggs A."/>
            <person name="Gujja S."/>
            <person name="Heiman D."/>
            <person name="Howarth C."/>
            <person name="Larson L."/>
            <person name="Lui A."/>
            <person name="MacDonald P.J.P."/>
            <person name="Mehta T."/>
            <person name="Montmayeur A."/>
            <person name="Murphy C."/>
            <person name="Neiman D."/>
            <person name="Pearson M."/>
            <person name="Priest M."/>
            <person name="Roberts A."/>
            <person name="Saif S."/>
            <person name="Shea T."/>
            <person name="Shenoy N."/>
            <person name="Sisk P."/>
            <person name="Stolte C."/>
            <person name="Sykes S."/>
            <person name="Yandava C."/>
            <person name="Wortman J."/>
            <person name="Nusbaum C."/>
            <person name="Birren B."/>
        </authorList>
    </citation>
    <scope>NUCLEOTIDE SEQUENCE</scope>
    <source>
        <strain evidence="2">ATCC 64411</strain>
    </source>
</reference>
<evidence type="ECO:0000256" key="1">
    <source>
        <dbReference type="SAM" id="SignalP"/>
    </source>
</evidence>
<dbReference type="VEuPathDB" id="FungiDB:MAPG_06054"/>
<accession>A0A0C4E110</accession>
<organism evidence="3 4">
    <name type="scientific">Magnaporthiopsis poae (strain ATCC 64411 / 73-15)</name>
    <name type="common">Kentucky bluegrass fungus</name>
    <name type="synonym">Magnaporthe poae</name>
    <dbReference type="NCBI Taxonomy" id="644358"/>
    <lineage>
        <taxon>Eukaryota</taxon>
        <taxon>Fungi</taxon>
        <taxon>Dikarya</taxon>
        <taxon>Ascomycota</taxon>
        <taxon>Pezizomycotina</taxon>
        <taxon>Sordariomycetes</taxon>
        <taxon>Sordariomycetidae</taxon>
        <taxon>Magnaporthales</taxon>
        <taxon>Magnaporthaceae</taxon>
        <taxon>Magnaporthiopsis</taxon>
    </lineage>
</organism>
<protein>
    <submittedName>
        <fullName evidence="2 3">Uncharacterized protein</fullName>
    </submittedName>
</protein>
<gene>
    <name evidence="2" type="ORF">MAPG_06054</name>
</gene>
<sequence length="171" mass="18109">MVSTKSLVLLTGAIAPAVMAGNIIGGGGKVRAPANMLDTPPMVFGPRGPVAPENVPNTVPTMANFPNKYTGNLVQFWKAAHFQGEYASTDVEKPNRCYGFTGKKWADFSEGIVGINIVAGGPCYLYEGRECNRASVGPFQRGYPITDLEAAAPGWGKKAQSISCKGNVQQN</sequence>
<dbReference type="EMBL" id="ADBL01001449">
    <property type="status" value="NOT_ANNOTATED_CDS"/>
    <property type="molecule type" value="Genomic_DNA"/>
</dbReference>
<reference evidence="2" key="1">
    <citation type="submission" date="2010-05" db="EMBL/GenBank/DDBJ databases">
        <title>The Genome Sequence of Magnaporthe poae strain ATCC 64411.</title>
        <authorList>
            <consortium name="The Broad Institute Genome Sequencing Platform"/>
            <consortium name="Broad Institute Genome Sequencing Center for Infectious Disease"/>
            <person name="Ma L.-J."/>
            <person name="Dead R."/>
            <person name="Young S."/>
            <person name="Zeng Q."/>
            <person name="Koehrsen M."/>
            <person name="Alvarado L."/>
            <person name="Berlin A."/>
            <person name="Chapman S.B."/>
            <person name="Chen Z."/>
            <person name="Freedman E."/>
            <person name="Gellesch M."/>
            <person name="Goldberg J."/>
            <person name="Griggs A."/>
            <person name="Gujja S."/>
            <person name="Heilman E.R."/>
            <person name="Heiman D."/>
            <person name="Hepburn T."/>
            <person name="Howarth C."/>
            <person name="Jen D."/>
            <person name="Larson L."/>
            <person name="Mehta T."/>
            <person name="Neiman D."/>
            <person name="Pearson M."/>
            <person name="Roberts A."/>
            <person name="Saif S."/>
            <person name="Shea T."/>
            <person name="Shenoy N."/>
            <person name="Sisk P."/>
            <person name="Stolte C."/>
            <person name="Sykes S."/>
            <person name="Walk T."/>
            <person name="White J."/>
            <person name="Yandava C."/>
            <person name="Haas B."/>
            <person name="Nusbaum C."/>
            <person name="Birren B."/>
        </authorList>
    </citation>
    <scope>NUCLEOTIDE SEQUENCE</scope>
    <source>
        <strain evidence="2">ATCC 64411</strain>
    </source>
</reference>
<proteinExistence type="predicted"/>
<evidence type="ECO:0000313" key="4">
    <source>
        <dbReference type="Proteomes" id="UP000011715"/>
    </source>
</evidence>